<dbReference type="OrthoDB" id="61870at2759"/>
<accession>A0A0T6AV81</accession>
<name>A0A0T6AV81_9SCAR</name>
<protein>
    <recommendedName>
        <fullName evidence="1">DUF5645 domain-containing protein</fullName>
    </recommendedName>
</protein>
<evidence type="ECO:0000259" key="1">
    <source>
        <dbReference type="Pfam" id="PF18713"/>
    </source>
</evidence>
<gene>
    <name evidence="2" type="ORF">AMK59_8423</name>
</gene>
<sequence>EDLILLKNRYEEYKLEMPQVYGVISSCIIWKKRASGPIHFKIFSVTGDDYLKSGTFIFIWEYTSCNLFAFTLEKHCIALHKGLSQTKRIKWNEERIWFLVPHSCISIAVDITEKLELSHCKRFDAAMWILEKEESLKFDNPR</sequence>
<organism evidence="2 3">
    <name type="scientific">Oryctes borbonicus</name>
    <dbReference type="NCBI Taxonomy" id="1629725"/>
    <lineage>
        <taxon>Eukaryota</taxon>
        <taxon>Metazoa</taxon>
        <taxon>Ecdysozoa</taxon>
        <taxon>Arthropoda</taxon>
        <taxon>Hexapoda</taxon>
        <taxon>Insecta</taxon>
        <taxon>Pterygota</taxon>
        <taxon>Neoptera</taxon>
        <taxon>Endopterygota</taxon>
        <taxon>Coleoptera</taxon>
        <taxon>Polyphaga</taxon>
        <taxon>Scarabaeiformia</taxon>
        <taxon>Scarabaeidae</taxon>
        <taxon>Dynastinae</taxon>
        <taxon>Oryctes</taxon>
    </lineage>
</organism>
<proteinExistence type="predicted"/>
<comment type="caution">
    <text evidence="2">The sequence shown here is derived from an EMBL/GenBank/DDBJ whole genome shotgun (WGS) entry which is preliminary data.</text>
</comment>
<dbReference type="EMBL" id="LJIG01022726">
    <property type="protein sequence ID" value="KRT79036.1"/>
    <property type="molecule type" value="Genomic_DNA"/>
</dbReference>
<reference evidence="2 3" key="1">
    <citation type="submission" date="2015-09" db="EMBL/GenBank/DDBJ databases">
        <title>Draft genome of the scarab beetle Oryctes borbonicus.</title>
        <authorList>
            <person name="Meyer J.M."/>
            <person name="Markov G.V."/>
            <person name="Baskaran P."/>
            <person name="Herrmann M."/>
            <person name="Sommer R.J."/>
            <person name="Roedelsperger C."/>
        </authorList>
    </citation>
    <scope>NUCLEOTIDE SEQUENCE [LARGE SCALE GENOMIC DNA]</scope>
    <source>
        <strain evidence="2">OB123</strain>
        <tissue evidence="2">Whole animal</tissue>
    </source>
</reference>
<dbReference type="Proteomes" id="UP000051574">
    <property type="component" value="Unassembled WGS sequence"/>
</dbReference>
<dbReference type="InterPro" id="IPR041506">
    <property type="entry name" value="DUF5645"/>
</dbReference>
<dbReference type="AlphaFoldDB" id="A0A0T6AV81"/>
<dbReference type="Pfam" id="PF18713">
    <property type="entry name" value="DUF5645"/>
    <property type="match status" value="1"/>
</dbReference>
<feature type="non-terminal residue" evidence="2">
    <location>
        <position position="1"/>
    </location>
</feature>
<feature type="domain" description="DUF5645" evidence="1">
    <location>
        <begin position="40"/>
        <end position="104"/>
    </location>
</feature>
<dbReference type="Gene3D" id="3.40.630.30">
    <property type="match status" value="1"/>
</dbReference>
<evidence type="ECO:0000313" key="3">
    <source>
        <dbReference type="Proteomes" id="UP000051574"/>
    </source>
</evidence>
<evidence type="ECO:0000313" key="2">
    <source>
        <dbReference type="EMBL" id="KRT79036.1"/>
    </source>
</evidence>
<keyword evidence="3" id="KW-1185">Reference proteome</keyword>